<accession>A0ABU3YCD6</accession>
<evidence type="ECO:0000313" key="2">
    <source>
        <dbReference type="EMBL" id="MDV3459051.1"/>
    </source>
</evidence>
<dbReference type="Proteomes" id="UP001273531">
    <property type="component" value="Unassembled WGS sequence"/>
</dbReference>
<dbReference type="InterPro" id="IPR054189">
    <property type="entry name" value="DUF6894"/>
</dbReference>
<organism evidence="2 3">
    <name type="scientific">Sphingomonas agrestis</name>
    <dbReference type="NCBI Taxonomy" id="3080540"/>
    <lineage>
        <taxon>Bacteria</taxon>
        <taxon>Pseudomonadati</taxon>
        <taxon>Pseudomonadota</taxon>
        <taxon>Alphaproteobacteria</taxon>
        <taxon>Sphingomonadales</taxon>
        <taxon>Sphingomonadaceae</taxon>
        <taxon>Sphingomonas</taxon>
    </lineage>
</organism>
<evidence type="ECO:0000313" key="3">
    <source>
        <dbReference type="Proteomes" id="UP001273531"/>
    </source>
</evidence>
<reference evidence="2 3" key="1">
    <citation type="submission" date="2023-10" db="EMBL/GenBank/DDBJ databases">
        <title>Sphingomonas sp. HF-S4 16S ribosomal RNA gene Genome sequencing and assembly.</title>
        <authorList>
            <person name="Lee H."/>
        </authorList>
    </citation>
    <scope>NUCLEOTIDE SEQUENCE [LARGE SCALE GENOMIC DNA]</scope>
    <source>
        <strain evidence="2 3">HF-S4</strain>
    </source>
</reference>
<name>A0ABU3YCD6_9SPHN</name>
<proteinExistence type="predicted"/>
<comment type="caution">
    <text evidence="2">The sequence shown here is derived from an EMBL/GenBank/DDBJ whole genome shotgun (WGS) entry which is preliminary data.</text>
</comment>
<keyword evidence="3" id="KW-1185">Reference proteome</keyword>
<sequence length="80" mass="8931">MPQFFFQLRTQGTAPRFDDSPRDLPSLAAALAEGQGRARALLHNHLRRAPGPVHGTLEIEDDRHRPVARILLADIARQIS</sequence>
<feature type="domain" description="DUF6894" evidence="1">
    <location>
        <begin position="4"/>
        <end position="71"/>
    </location>
</feature>
<evidence type="ECO:0000259" key="1">
    <source>
        <dbReference type="Pfam" id="PF21834"/>
    </source>
</evidence>
<dbReference type="EMBL" id="JAWJEJ010000002">
    <property type="protein sequence ID" value="MDV3459051.1"/>
    <property type="molecule type" value="Genomic_DNA"/>
</dbReference>
<protein>
    <recommendedName>
        <fullName evidence="1">DUF6894 domain-containing protein</fullName>
    </recommendedName>
</protein>
<dbReference type="RefSeq" id="WP_317228210.1">
    <property type="nucleotide sequence ID" value="NZ_JAWJEJ010000002.1"/>
</dbReference>
<gene>
    <name evidence="2" type="ORF">RZN05_18780</name>
</gene>
<dbReference type="Pfam" id="PF21834">
    <property type="entry name" value="DUF6894"/>
    <property type="match status" value="1"/>
</dbReference>